<dbReference type="AlphaFoldDB" id="A0A8D8YBH5"/>
<accession>A0A8D8YBH5</accession>
<sequence>MITPVTGFEPGSPTCKTSAVTTEPMEAGWLKSLKNNLKYMTKWKLIFAVIFLQYNIDKNHQAWQTLFFKKDRVTTESVCEQDISYPGANDIGNVPSIRMTIKLTIMWTRTNQIKRKWALYGGPGTKTNLFHKLILVDLDLM</sequence>
<organism evidence="1">
    <name type="scientific">Cacopsylla melanoneura</name>
    <dbReference type="NCBI Taxonomy" id="428564"/>
    <lineage>
        <taxon>Eukaryota</taxon>
        <taxon>Metazoa</taxon>
        <taxon>Ecdysozoa</taxon>
        <taxon>Arthropoda</taxon>
        <taxon>Hexapoda</taxon>
        <taxon>Insecta</taxon>
        <taxon>Pterygota</taxon>
        <taxon>Neoptera</taxon>
        <taxon>Paraneoptera</taxon>
        <taxon>Hemiptera</taxon>
        <taxon>Sternorrhyncha</taxon>
        <taxon>Psylloidea</taxon>
        <taxon>Psyllidae</taxon>
        <taxon>Psyllinae</taxon>
        <taxon>Cacopsylla</taxon>
    </lineage>
</organism>
<reference evidence="1" key="1">
    <citation type="submission" date="2021-05" db="EMBL/GenBank/DDBJ databases">
        <authorList>
            <person name="Alioto T."/>
            <person name="Alioto T."/>
            <person name="Gomez Garrido J."/>
        </authorList>
    </citation>
    <scope>NUCLEOTIDE SEQUENCE</scope>
</reference>
<evidence type="ECO:0000313" key="1">
    <source>
        <dbReference type="EMBL" id="CAG6725566.1"/>
    </source>
</evidence>
<dbReference type="EMBL" id="HBUF01369781">
    <property type="protein sequence ID" value="CAG6725566.1"/>
    <property type="molecule type" value="Transcribed_RNA"/>
</dbReference>
<name>A0A8D8YBH5_9HEMI</name>
<proteinExistence type="predicted"/>
<protein>
    <submittedName>
        <fullName evidence="1">Uncharacterized protein</fullName>
    </submittedName>
</protein>